<dbReference type="EMBL" id="LS483452">
    <property type="protein sequence ID" value="SQH76055.1"/>
    <property type="molecule type" value="Genomic_DNA"/>
</dbReference>
<evidence type="ECO:0000313" key="2">
    <source>
        <dbReference type="Proteomes" id="UP000250123"/>
    </source>
</evidence>
<dbReference type="KEGG" id="sbk:SHEWBE_2089"/>
<proteinExistence type="predicted"/>
<protein>
    <submittedName>
        <fullName evidence="1">Uncharacterized protein</fullName>
    </submittedName>
</protein>
<sequence length="76" mass="8477">MHRRKAKNLFRISLNDEVDRVITEITHAIEDDDISAFHGTPYLCLITEQGDTVPHATDALEVSSNCSLISQNPKAN</sequence>
<evidence type="ECO:0000313" key="1">
    <source>
        <dbReference type="EMBL" id="SQH76055.1"/>
    </source>
</evidence>
<organism evidence="1 2">
    <name type="scientific">Shewanella benthica</name>
    <dbReference type="NCBI Taxonomy" id="43661"/>
    <lineage>
        <taxon>Bacteria</taxon>
        <taxon>Pseudomonadati</taxon>
        <taxon>Pseudomonadota</taxon>
        <taxon>Gammaproteobacteria</taxon>
        <taxon>Alteromonadales</taxon>
        <taxon>Shewanellaceae</taxon>
        <taxon>Shewanella</taxon>
    </lineage>
</organism>
<name>A0A330M1Z6_9GAMM</name>
<reference evidence="2" key="1">
    <citation type="submission" date="2018-06" db="EMBL/GenBank/DDBJ databases">
        <authorList>
            <person name="Cea G.-C."/>
            <person name="William W."/>
        </authorList>
    </citation>
    <scope>NUCLEOTIDE SEQUENCE [LARGE SCALE GENOMIC DNA]</scope>
    <source>
        <strain evidence="2">DB21MT-2</strain>
    </source>
</reference>
<dbReference type="AlphaFoldDB" id="A0A330M1Z6"/>
<gene>
    <name evidence="1" type="ORF">SHEWBE_2089</name>
</gene>
<dbReference type="Proteomes" id="UP000250123">
    <property type="component" value="Chromosome SHEWBE"/>
</dbReference>
<accession>A0A330M1Z6</accession>